<keyword evidence="1" id="KW-0472">Membrane</keyword>
<keyword evidence="4" id="KW-1185">Reference proteome</keyword>
<gene>
    <name evidence="3" type="ORF">GCM10009606_13160</name>
</gene>
<sequence>MRWGCTLLLLGTAGLALAVRAHVHPALAMAAYVVAGAGMGLGYPRTGVAMLAASTDGDRGFNSSALSIADSLGGALALSLAGVVFALGQDAGVDPFTGVYVLAVALAALAVVTAARTGHGSRTASSTSP</sequence>
<dbReference type="InterPro" id="IPR036259">
    <property type="entry name" value="MFS_trans_sf"/>
</dbReference>
<comment type="caution">
    <text evidence="3">The sequence shown here is derived from an EMBL/GenBank/DDBJ whole genome shotgun (WGS) entry which is preliminary data.</text>
</comment>
<evidence type="ECO:0000313" key="3">
    <source>
        <dbReference type="EMBL" id="GAA1134348.1"/>
    </source>
</evidence>
<evidence type="ECO:0000313" key="4">
    <source>
        <dbReference type="Proteomes" id="UP001499979"/>
    </source>
</evidence>
<evidence type="ECO:0008006" key="5">
    <source>
        <dbReference type="Google" id="ProtNLM"/>
    </source>
</evidence>
<proteinExistence type="predicted"/>
<feature type="transmembrane region" description="Helical" evidence="1">
    <location>
        <begin position="65"/>
        <end position="87"/>
    </location>
</feature>
<organism evidence="3 4">
    <name type="scientific">Nocardioides aquiterrae</name>
    <dbReference type="NCBI Taxonomy" id="203799"/>
    <lineage>
        <taxon>Bacteria</taxon>
        <taxon>Bacillati</taxon>
        <taxon>Actinomycetota</taxon>
        <taxon>Actinomycetes</taxon>
        <taxon>Propionibacteriales</taxon>
        <taxon>Nocardioidaceae</taxon>
        <taxon>Nocardioides</taxon>
    </lineage>
</organism>
<dbReference type="Gene3D" id="1.20.1250.20">
    <property type="entry name" value="MFS general substrate transporter like domains"/>
    <property type="match status" value="1"/>
</dbReference>
<keyword evidence="1" id="KW-0812">Transmembrane</keyword>
<feature type="transmembrane region" description="Helical" evidence="1">
    <location>
        <begin position="30"/>
        <end position="53"/>
    </location>
</feature>
<keyword evidence="2" id="KW-0732">Signal</keyword>
<reference evidence="3 4" key="1">
    <citation type="journal article" date="2019" name="Int. J. Syst. Evol. Microbiol.">
        <title>The Global Catalogue of Microorganisms (GCM) 10K type strain sequencing project: providing services to taxonomists for standard genome sequencing and annotation.</title>
        <authorList>
            <consortium name="The Broad Institute Genomics Platform"/>
            <consortium name="The Broad Institute Genome Sequencing Center for Infectious Disease"/>
            <person name="Wu L."/>
            <person name="Ma J."/>
        </authorList>
    </citation>
    <scope>NUCLEOTIDE SEQUENCE [LARGE SCALE GENOMIC DNA]</scope>
    <source>
        <strain evidence="3 4">JCM 11813</strain>
    </source>
</reference>
<accession>A0ABN1UBJ0</accession>
<dbReference type="Proteomes" id="UP001499979">
    <property type="component" value="Unassembled WGS sequence"/>
</dbReference>
<protein>
    <recommendedName>
        <fullName evidence="5">MFS transporter</fullName>
    </recommendedName>
</protein>
<dbReference type="RefSeq" id="WP_343906685.1">
    <property type="nucleotide sequence ID" value="NZ_BAAAJE010000005.1"/>
</dbReference>
<feature type="signal peptide" evidence="2">
    <location>
        <begin position="1"/>
        <end position="18"/>
    </location>
</feature>
<feature type="transmembrane region" description="Helical" evidence="1">
    <location>
        <begin position="99"/>
        <end position="118"/>
    </location>
</feature>
<evidence type="ECO:0000256" key="2">
    <source>
        <dbReference type="SAM" id="SignalP"/>
    </source>
</evidence>
<keyword evidence="1" id="KW-1133">Transmembrane helix</keyword>
<dbReference type="SUPFAM" id="SSF103473">
    <property type="entry name" value="MFS general substrate transporter"/>
    <property type="match status" value="1"/>
</dbReference>
<feature type="chain" id="PRO_5046373096" description="MFS transporter" evidence="2">
    <location>
        <begin position="19"/>
        <end position="129"/>
    </location>
</feature>
<name>A0ABN1UBJ0_9ACTN</name>
<evidence type="ECO:0000256" key="1">
    <source>
        <dbReference type="SAM" id="Phobius"/>
    </source>
</evidence>
<dbReference type="EMBL" id="BAAAJE010000005">
    <property type="protein sequence ID" value="GAA1134348.1"/>
    <property type="molecule type" value="Genomic_DNA"/>
</dbReference>